<dbReference type="AlphaFoldDB" id="A0A225A5Y0"/>
<sequence>MPDIDMLNVKSYLLRDRKGLGVWFRRLRPKVGSFFYQSAGDPLLRTQIRITKPSQQPTTIKRIGKSFCIAVSRKSYAMLDNYPNTAERRLEPRYKPCQILTDQQIPYVIWFEDALHHHGVPVVVFDLYLLVPDIDIAAECLVEAGWTVDTQGPYKIGNAEVELPQRGLLHPNSDMKTVLLPAEEWRFPLTAADAPLETSTDWPYQQLSFPTLPGFLDALLDSWLDYPDEDSNLTSHLACQVLYLYGYVQPLMEPSFSDQLKYEHRQYHFDTLAGMTMGTLPARRHQRAIRDALLPGQYQLCECSTPRDNTLLFSSKLNKPNALFRSN</sequence>
<dbReference type="Proteomes" id="UP000214365">
    <property type="component" value="Unassembled WGS sequence"/>
</dbReference>
<keyword evidence="2" id="KW-1185">Reference proteome</keyword>
<evidence type="ECO:0000313" key="2">
    <source>
        <dbReference type="Proteomes" id="UP000214365"/>
    </source>
</evidence>
<dbReference type="EMBL" id="LFMY01000017">
    <property type="protein sequence ID" value="OKL55871.1"/>
    <property type="molecule type" value="Genomic_DNA"/>
</dbReference>
<dbReference type="GeneID" id="31008617"/>
<evidence type="ECO:0000313" key="1">
    <source>
        <dbReference type="EMBL" id="OKL55871.1"/>
    </source>
</evidence>
<dbReference type="OrthoDB" id="2730545at2759"/>
<proteinExistence type="predicted"/>
<gene>
    <name evidence="1" type="ORF">UA08_08861</name>
</gene>
<accession>A0A225A5Y0</accession>
<dbReference type="RefSeq" id="XP_020115992.1">
    <property type="nucleotide sequence ID" value="XM_020263907.1"/>
</dbReference>
<dbReference type="STRING" id="1441469.A0A225A5Y0"/>
<name>A0A225A5Y0_TALAT</name>
<comment type="caution">
    <text evidence="1">The sequence shown here is derived from an EMBL/GenBank/DDBJ whole genome shotgun (WGS) entry which is preliminary data.</text>
</comment>
<organism evidence="1 2">
    <name type="scientific">Talaromyces atroroseus</name>
    <dbReference type="NCBI Taxonomy" id="1441469"/>
    <lineage>
        <taxon>Eukaryota</taxon>
        <taxon>Fungi</taxon>
        <taxon>Dikarya</taxon>
        <taxon>Ascomycota</taxon>
        <taxon>Pezizomycotina</taxon>
        <taxon>Eurotiomycetes</taxon>
        <taxon>Eurotiomycetidae</taxon>
        <taxon>Eurotiales</taxon>
        <taxon>Trichocomaceae</taxon>
        <taxon>Talaromyces</taxon>
        <taxon>Talaromyces sect. Trachyspermi</taxon>
    </lineage>
</organism>
<protein>
    <submittedName>
        <fullName evidence="1">Uncharacterized protein</fullName>
    </submittedName>
</protein>
<reference evidence="1 2" key="1">
    <citation type="submission" date="2015-06" db="EMBL/GenBank/DDBJ databases">
        <title>Talaromyces atroroseus IBT 11181 draft genome.</title>
        <authorList>
            <person name="Rasmussen K.B."/>
            <person name="Rasmussen S."/>
            <person name="Petersen B."/>
            <person name="Sicheritz-Ponten T."/>
            <person name="Mortensen U.H."/>
            <person name="Thrane U."/>
        </authorList>
    </citation>
    <scope>NUCLEOTIDE SEQUENCE [LARGE SCALE GENOMIC DNA]</scope>
    <source>
        <strain evidence="1 2">IBT 11181</strain>
    </source>
</reference>